<organism evidence="3 4">
    <name type="scientific">Kuenenia stuttgartiensis</name>
    <dbReference type="NCBI Taxonomy" id="174633"/>
    <lineage>
        <taxon>Bacteria</taxon>
        <taxon>Pseudomonadati</taxon>
        <taxon>Planctomycetota</taxon>
        <taxon>Candidatus Brocadiia</taxon>
        <taxon>Candidatus Brocadiales</taxon>
        <taxon>Candidatus Brocadiaceae</taxon>
        <taxon>Candidatus Kuenenia</taxon>
    </lineage>
</organism>
<dbReference type="Proteomes" id="UP000501926">
    <property type="component" value="Chromosome"/>
</dbReference>
<dbReference type="EMBL" id="LT934425">
    <property type="protein sequence ID" value="SOH04787.1"/>
    <property type="molecule type" value="Genomic_DNA"/>
</dbReference>
<dbReference type="KEGG" id="kst:KSMBR1_2292"/>
<reference evidence="4" key="1">
    <citation type="submission" date="2017-10" db="EMBL/GenBank/DDBJ databases">
        <authorList>
            <person name="Frank J."/>
        </authorList>
    </citation>
    <scope>NUCLEOTIDE SEQUENCE [LARGE SCALE GENOMIC DNA]</scope>
</reference>
<dbReference type="AlphaFoldDB" id="A0A2C9CJ40"/>
<dbReference type="Pfam" id="PF00483">
    <property type="entry name" value="NTP_transferase"/>
    <property type="match status" value="1"/>
</dbReference>
<dbReference type="SUPFAM" id="SSF53448">
    <property type="entry name" value="Nucleotide-diphospho-sugar transferases"/>
    <property type="match status" value="1"/>
</dbReference>
<reference evidence="3" key="2">
    <citation type="submission" date="2017-10" db="EMBL/GenBank/DDBJ databases">
        <authorList>
            <person name="Banno H."/>
            <person name="Chua N.-H."/>
        </authorList>
    </citation>
    <scope>NUCLEOTIDE SEQUENCE [LARGE SCALE GENOMIC DNA]</scope>
    <source>
        <strain evidence="3">Kuenenia_mbr1_ru-nijmegen</strain>
    </source>
</reference>
<accession>A0A2C9CJ40</accession>
<evidence type="ECO:0000259" key="1">
    <source>
        <dbReference type="Pfam" id="PF00483"/>
    </source>
</evidence>
<dbReference type="CDD" id="cd06915">
    <property type="entry name" value="NTP_transferase_WcbM_like"/>
    <property type="match status" value="1"/>
</dbReference>
<reference evidence="2 5" key="3">
    <citation type="submission" date="2020-02" db="EMBL/GenBank/DDBJ databases">
        <title>Newly sequenced genome of strain CSTR1 showed variability in Candidatus Kuenenia stuttgartiensis genomes.</title>
        <authorList>
            <person name="Ding C."/>
            <person name="Adrian L."/>
        </authorList>
    </citation>
    <scope>NUCLEOTIDE SEQUENCE [LARGE SCALE GENOMIC DNA]</scope>
    <source>
        <strain evidence="2 5">CSTR1</strain>
    </source>
</reference>
<proteinExistence type="predicted"/>
<evidence type="ECO:0000313" key="2">
    <source>
        <dbReference type="EMBL" id="QII14150.1"/>
    </source>
</evidence>
<dbReference type="InterPro" id="IPR029044">
    <property type="entry name" value="Nucleotide-diphossugar_trans"/>
</dbReference>
<sequence>MEAIILAGGYGTRLQSVIKDIPKPMADINGRPFLSYLMDYLLCQNIRKILLSVGYKHEIIKNYFGLRYKNLDIEYVIEDKPLGTGGAIKEALKWVEGDDVVVLNGDTFFYLELKKLIEFHLAQDAILTIAVKLMHNFDRYGTVVLKEGKIINFEEKTFKAAGYINGGVYVIKKKIFESFDMKKDKFSFEMDFLHKNIEAIKPAAFSSDSYFIDIGIPEDYKKAQKEIGLIFKEIVG</sequence>
<protein>
    <submittedName>
        <fullName evidence="2">D-glycero-alpha-D-manno-heptose 1-phosphate guanylyltransferase</fullName>
        <ecNumber evidence="2">2.7.7.71</ecNumber>
    </submittedName>
</protein>
<dbReference type="PANTHER" id="PTHR22572">
    <property type="entry name" value="SUGAR-1-PHOSPHATE GUANYL TRANSFERASE"/>
    <property type="match status" value="1"/>
</dbReference>
<feature type="domain" description="Nucleotidyl transferase" evidence="1">
    <location>
        <begin position="3"/>
        <end position="227"/>
    </location>
</feature>
<dbReference type="Gene3D" id="3.90.550.10">
    <property type="entry name" value="Spore Coat Polysaccharide Biosynthesis Protein SpsA, Chain A"/>
    <property type="match status" value="1"/>
</dbReference>
<name>A0A2C9CJ40_KUEST</name>
<dbReference type="OrthoDB" id="9801899at2"/>
<dbReference type="RefSeq" id="WP_099325460.1">
    <property type="nucleotide sequence ID" value="NZ_CP049055.1"/>
</dbReference>
<dbReference type="GO" id="GO:0016779">
    <property type="term" value="F:nucleotidyltransferase activity"/>
    <property type="evidence" value="ECO:0007669"/>
    <property type="project" value="UniProtKB-KW"/>
</dbReference>
<gene>
    <name evidence="2" type="primary">hddC</name>
    <name evidence="2" type="ORF">KsCSTR_47730</name>
    <name evidence="3" type="ORF">KSMBR1_2292</name>
</gene>
<dbReference type="InterPro" id="IPR005835">
    <property type="entry name" value="NTP_transferase_dom"/>
</dbReference>
<dbReference type="EC" id="2.7.7.71" evidence="2"/>
<keyword evidence="2" id="KW-0548">Nucleotidyltransferase</keyword>
<dbReference type="Proteomes" id="UP000221734">
    <property type="component" value="Chromosome Kuenenia_stuttgartiensis_MBR1"/>
</dbReference>
<evidence type="ECO:0000313" key="4">
    <source>
        <dbReference type="Proteomes" id="UP000221734"/>
    </source>
</evidence>
<dbReference type="EMBL" id="CP049055">
    <property type="protein sequence ID" value="QII14150.1"/>
    <property type="molecule type" value="Genomic_DNA"/>
</dbReference>
<evidence type="ECO:0000313" key="3">
    <source>
        <dbReference type="EMBL" id="SOH04787.1"/>
    </source>
</evidence>
<keyword evidence="4" id="KW-1185">Reference proteome</keyword>
<evidence type="ECO:0000313" key="5">
    <source>
        <dbReference type="Proteomes" id="UP000501926"/>
    </source>
</evidence>
<dbReference type="InterPro" id="IPR050486">
    <property type="entry name" value="Mannose-1P_guanyltransferase"/>
</dbReference>
<keyword evidence="2" id="KW-0808">Transferase</keyword>